<dbReference type="EMBL" id="CP049362">
    <property type="protein sequence ID" value="QXX79072.1"/>
    <property type="molecule type" value="Genomic_DNA"/>
</dbReference>
<dbReference type="Pfam" id="PF07687">
    <property type="entry name" value="M20_dimer"/>
    <property type="match status" value="1"/>
</dbReference>
<dbReference type="Pfam" id="PF01546">
    <property type="entry name" value="Peptidase_M20"/>
    <property type="match status" value="1"/>
</dbReference>
<dbReference type="InterPro" id="IPR011650">
    <property type="entry name" value="Peptidase_M20_dimer"/>
</dbReference>
<evidence type="ECO:0000256" key="2">
    <source>
        <dbReference type="SAM" id="SignalP"/>
    </source>
</evidence>
<feature type="chain" id="PRO_5046052294" evidence="2">
    <location>
        <begin position="23"/>
        <end position="438"/>
    </location>
</feature>
<reference evidence="4 5" key="1">
    <citation type="submission" date="2020-02" db="EMBL/GenBank/DDBJ databases">
        <title>Partial ammonium oxidation to N2 by heterotrophic bacteria.</title>
        <authorList>
            <person name="Wu M."/>
        </authorList>
    </citation>
    <scope>NUCLEOTIDE SEQUENCE [LARGE SCALE GENOMIC DNA]</scope>
    <source>
        <strain evidence="4 5">HO-1</strain>
    </source>
</reference>
<name>A0ABX8SSR4_9BURK</name>
<proteinExistence type="predicted"/>
<sequence length="438" mass="46626">MRHAFRLSLLVTSCLLAGTALAQTSHPMVETAMGKADALEEKVIEWRRHLHQNPELSYQEHNTAAYIKAALESMPGYQIQSGIAQTGIKAVLKGGKPGPVVALRADMDALPVQERNDLPFKSVAQGTWQGKEVSVSHACGHDTHVAMLLGAAQVFSDMREELPGTIVLLFQPAEEQGPGKPLSGANAMMAEGVLDKPKVDVVMGQHIGPSYPAGSIGYRKGSLMASGDVFSISLAGKGGHGSSPWTAASPLVAAAETVVALNSIIAQRTNPQDGTTVVTVGLLQSGNRPNVLPETADISGTVRSLSKQNQTRAHELIERYAQNIAANHDVKATVRIDTGYEVLVSDPNVTQTIIPALELASDRIGAKEVPPGMGSEDFGAFGKNVPVVFWRLNASPYPDKMGAPNHSPEFMIDEKALRIGTRALLASSLTYMLDNHTP</sequence>
<feature type="signal peptide" evidence="2">
    <location>
        <begin position="1"/>
        <end position="22"/>
    </location>
</feature>
<evidence type="ECO:0000259" key="3">
    <source>
        <dbReference type="Pfam" id="PF07687"/>
    </source>
</evidence>
<dbReference type="InterPro" id="IPR002933">
    <property type="entry name" value="Peptidase_M20"/>
</dbReference>
<dbReference type="NCBIfam" id="TIGR01891">
    <property type="entry name" value="amidohydrolases"/>
    <property type="match status" value="1"/>
</dbReference>
<evidence type="ECO:0000313" key="4">
    <source>
        <dbReference type="EMBL" id="QXX79072.1"/>
    </source>
</evidence>
<keyword evidence="1" id="KW-0378">Hydrolase</keyword>
<evidence type="ECO:0000313" key="5">
    <source>
        <dbReference type="Proteomes" id="UP000826050"/>
    </source>
</evidence>
<accession>A0ABX8SSR4</accession>
<dbReference type="PANTHER" id="PTHR11014">
    <property type="entry name" value="PEPTIDASE M20 FAMILY MEMBER"/>
    <property type="match status" value="1"/>
</dbReference>
<protein>
    <submittedName>
        <fullName evidence="4">Amidohydrolase</fullName>
    </submittedName>
</protein>
<dbReference type="PANTHER" id="PTHR11014:SF63">
    <property type="entry name" value="METALLOPEPTIDASE, PUTATIVE (AFU_ORTHOLOGUE AFUA_6G09600)-RELATED"/>
    <property type="match status" value="1"/>
</dbReference>
<feature type="domain" description="Peptidase M20 dimerisation" evidence="3">
    <location>
        <begin position="232"/>
        <end position="328"/>
    </location>
</feature>
<gene>
    <name evidence="4" type="ORF">FE795_08605</name>
</gene>
<dbReference type="PIRSF" id="PIRSF005962">
    <property type="entry name" value="Pept_M20D_amidohydro"/>
    <property type="match status" value="1"/>
</dbReference>
<dbReference type="RefSeq" id="WP_219236083.1">
    <property type="nucleotide sequence ID" value="NZ_CP049362.1"/>
</dbReference>
<keyword evidence="2" id="KW-0732">Signal</keyword>
<dbReference type="Proteomes" id="UP000826050">
    <property type="component" value="Chromosome"/>
</dbReference>
<organism evidence="4 5">
    <name type="scientific">Alcaligenes ammonioxydans</name>
    <dbReference type="NCBI Taxonomy" id="2582914"/>
    <lineage>
        <taxon>Bacteria</taxon>
        <taxon>Pseudomonadati</taxon>
        <taxon>Pseudomonadota</taxon>
        <taxon>Betaproteobacteria</taxon>
        <taxon>Burkholderiales</taxon>
        <taxon>Alcaligenaceae</taxon>
        <taxon>Alcaligenes</taxon>
    </lineage>
</organism>
<keyword evidence="5" id="KW-1185">Reference proteome</keyword>
<evidence type="ECO:0000256" key="1">
    <source>
        <dbReference type="ARBA" id="ARBA00022801"/>
    </source>
</evidence>
<dbReference type="InterPro" id="IPR017439">
    <property type="entry name" value="Amidohydrolase"/>
</dbReference>